<keyword evidence="6 9" id="KW-1133">Transmembrane helix</keyword>
<evidence type="ECO:0000256" key="9">
    <source>
        <dbReference type="HAMAP-Rule" id="MF_00236"/>
    </source>
</evidence>
<dbReference type="GO" id="GO:0033281">
    <property type="term" value="C:TAT protein transport complex"/>
    <property type="evidence" value="ECO:0007669"/>
    <property type="project" value="UniProtKB-UniRule"/>
</dbReference>
<evidence type="ECO:0000256" key="10">
    <source>
        <dbReference type="SAM" id="MobiDB-lite"/>
    </source>
</evidence>
<organism evidence="11 12">
    <name type="scientific">Streptomyces nymphaeiformis</name>
    <dbReference type="NCBI Taxonomy" id="2663842"/>
    <lineage>
        <taxon>Bacteria</taxon>
        <taxon>Bacillati</taxon>
        <taxon>Actinomycetota</taxon>
        <taxon>Actinomycetes</taxon>
        <taxon>Kitasatosporales</taxon>
        <taxon>Streptomycetaceae</taxon>
        <taxon>Streptomyces</taxon>
    </lineage>
</organism>
<feature type="transmembrane region" description="Helical" evidence="9">
    <location>
        <begin position="6"/>
        <end position="22"/>
    </location>
</feature>
<dbReference type="Proteomes" id="UP000582643">
    <property type="component" value="Unassembled WGS sequence"/>
</dbReference>
<dbReference type="EMBL" id="JACHJY010000010">
    <property type="protein sequence ID" value="MBB4985555.1"/>
    <property type="molecule type" value="Genomic_DNA"/>
</dbReference>
<gene>
    <name evidence="9" type="primary">tatA</name>
    <name evidence="11" type="ORF">GGE06_006507</name>
</gene>
<comment type="subcellular location">
    <subcellularLocation>
        <location evidence="1 9">Cell membrane</location>
        <topology evidence="1 9">Single-pass membrane protein</topology>
    </subcellularLocation>
</comment>
<evidence type="ECO:0000256" key="2">
    <source>
        <dbReference type="ARBA" id="ARBA00022448"/>
    </source>
</evidence>
<accession>A0A7W7U5X2</accession>
<evidence type="ECO:0000256" key="5">
    <source>
        <dbReference type="ARBA" id="ARBA00022927"/>
    </source>
</evidence>
<keyword evidence="7 9" id="KW-0811">Translocation</keyword>
<dbReference type="AlphaFoldDB" id="A0A7W7U5X2"/>
<keyword evidence="3 9" id="KW-1003">Cell membrane</keyword>
<dbReference type="Gene3D" id="1.20.5.3310">
    <property type="match status" value="1"/>
</dbReference>
<keyword evidence="5 9" id="KW-0653">Protein transport</keyword>
<dbReference type="NCBIfam" id="NF001854">
    <property type="entry name" value="PRK00575.1"/>
    <property type="match status" value="1"/>
</dbReference>
<proteinExistence type="inferred from homology"/>
<evidence type="ECO:0000256" key="3">
    <source>
        <dbReference type="ARBA" id="ARBA00022475"/>
    </source>
</evidence>
<evidence type="ECO:0000256" key="4">
    <source>
        <dbReference type="ARBA" id="ARBA00022692"/>
    </source>
</evidence>
<reference evidence="11 12" key="1">
    <citation type="submission" date="2020-08" db="EMBL/GenBank/DDBJ databases">
        <title>Genomic Encyclopedia of Type Strains, Phase III (KMG-III): the genomes of soil and plant-associated and newly described type strains.</title>
        <authorList>
            <person name="Whitman W."/>
        </authorList>
    </citation>
    <scope>NUCLEOTIDE SEQUENCE [LARGE SCALE GENOMIC DNA]</scope>
    <source>
        <strain evidence="11 12">SFB5A</strain>
    </source>
</reference>
<dbReference type="PANTHER" id="PTHR42982">
    <property type="entry name" value="SEC-INDEPENDENT PROTEIN TRANSLOCASE PROTEIN TATA"/>
    <property type="match status" value="1"/>
</dbReference>
<feature type="region of interest" description="Disordered" evidence="10">
    <location>
        <begin position="42"/>
        <end position="95"/>
    </location>
</feature>
<keyword evidence="8 9" id="KW-0472">Membrane</keyword>
<dbReference type="InterPro" id="IPR006312">
    <property type="entry name" value="TatA/E"/>
</dbReference>
<comment type="similarity">
    <text evidence="9">Belongs to the TatA/E family.</text>
</comment>
<dbReference type="HAMAP" id="MF_00236">
    <property type="entry name" value="TatA_E"/>
    <property type="match status" value="1"/>
</dbReference>
<dbReference type="PANTHER" id="PTHR42982:SF8">
    <property type="entry name" value="SEC-INDEPENDENT PROTEIN TRANSLOCASE PROTEIN TATA"/>
    <property type="match status" value="1"/>
</dbReference>
<name>A0A7W7U5X2_9ACTN</name>
<dbReference type="RefSeq" id="WP_116161899.1">
    <property type="nucleotide sequence ID" value="NZ_JACHJY010000010.1"/>
</dbReference>
<evidence type="ECO:0000256" key="6">
    <source>
        <dbReference type="ARBA" id="ARBA00022989"/>
    </source>
</evidence>
<dbReference type="Pfam" id="PF02416">
    <property type="entry name" value="TatA_B_E"/>
    <property type="match status" value="1"/>
</dbReference>
<comment type="caution">
    <text evidence="11">The sequence shown here is derived from an EMBL/GenBank/DDBJ whole genome shotgun (WGS) entry which is preliminary data.</text>
</comment>
<evidence type="ECO:0000256" key="7">
    <source>
        <dbReference type="ARBA" id="ARBA00023010"/>
    </source>
</evidence>
<evidence type="ECO:0000256" key="1">
    <source>
        <dbReference type="ARBA" id="ARBA00004162"/>
    </source>
</evidence>
<dbReference type="GO" id="GO:0008320">
    <property type="term" value="F:protein transmembrane transporter activity"/>
    <property type="evidence" value="ECO:0007669"/>
    <property type="project" value="UniProtKB-UniRule"/>
</dbReference>
<keyword evidence="2 9" id="KW-0813">Transport</keyword>
<dbReference type="NCBIfam" id="TIGR01411">
    <property type="entry name" value="tatAE"/>
    <property type="match status" value="1"/>
</dbReference>
<dbReference type="InterPro" id="IPR003369">
    <property type="entry name" value="TatA/B/E"/>
</dbReference>
<sequence length="95" mass="9929">MGRLGPTEIILILVVVILLFGAKKLPDMARSLGKSARILKSEAKAMKADDQQSAPADPPHAGTGTQEPAARTIQAAPGDVTSARPVTEPSDTTKR</sequence>
<protein>
    <recommendedName>
        <fullName evidence="9">Sec-independent protein translocase protein TatA</fullName>
    </recommendedName>
</protein>
<evidence type="ECO:0000313" key="11">
    <source>
        <dbReference type="EMBL" id="MBB4985555.1"/>
    </source>
</evidence>
<comment type="function">
    <text evidence="9">Part of the twin-arginine translocation (Tat) system that transports large folded proteins containing a characteristic twin-arginine motif in their signal peptide across membranes. TatA could form the protein-conducting channel of the Tat system.</text>
</comment>
<comment type="subunit">
    <text evidence="9">The Tat system comprises two distinct complexes: a TatABC complex, containing multiple copies of TatA, TatB and TatC subunits, and a separate TatA complex, containing only TatA subunits. Substrates initially bind to the TatABC complex, which probably triggers association of the separate TatA complex to form the active translocon.</text>
</comment>
<keyword evidence="4 9" id="KW-0812">Transmembrane</keyword>
<keyword evidence="12" id="KW-1185">Reference proteome</keyword>
<evidence type="ECO:0000313" key="12">
    <source>
        <dbReference type="Proteomes" id="UP000582643"/>
    </source>
</evidence>
<evidence type="ECO:0000256" key="8">
    <source>
        <dbReference type="ARBA" id="ARBA00023136"/>
    </source>
</evidence>
<dbReference type="GO" id="GO:0043953">
    <property type="term" value="P:protein transport by the Tat complex"/>
    <property type="evidence" value="ECO:0007669"/>
    <property type="project" value="UniProtKB-UniRule"/>
</dbReference>